<feature type="transmembrane region" description="Helical" evidence="1">
    <location>
        <begin position="37"/>
        <end position="54"/>
    </location>
</feature>
<keyword evidence="1" id="KW-1133">Transmembrane helix</keyword>
<dbReference type="Proteomes" id="UP000682951">
    <property type="component" value="Unassembled WGS sequence"/>
</dbReference>
<dbReference type="EMBL" id="JAGSSW010000001">
    <property type="protein sequence ID" value="MBR8463130.1"/>
    <property type="molecule type" value="Genomic_DNA"/>
</dbReference>
<accession>A0ABS5HGJ8</accession>
<organism evidence="2 3">
    <name type="scientific">Campylobacter anatolicus</name>
    <dbReference type="NCBI Taxonomy" id="2829105"/>
    <lineage>
        <taxon>Bacteria</taxon>
        <taxon>Pseudomonadati</taxon>
        <taxon>Campylobacterota</taxon>
        <taxon>Epsilonproteobacteria</taxon>
        <taxon>Campylobacterales</taxon>
        <taxon>Campylobacteraceae</taxon>
        <taxon>Campylobacter</taxon>
    </lineage>
</organism>
<protein>
    <recommendedName>
        <fullName evidence="4">Tetratricopeptide repeat-like domain-containing protein</fullName>
    </recommendedName>
</protein>
<reference evidence="2 3" key="1">
    <citation type="submission" date="2021-04" db="EMBL/GenBank/DDBJ databases">
        <title>Molecular and phenotypic characterization and identification of bacterial isolates recovered from the Anatolian ground squirrels (Spermophilus xanthoprymnus) and which have the potential to form a new species in the Campylobacter genus.</title>
        <authorList>
            <person name="Aydin F."/>
            <person name="Abay S."/>
            <person name="Kayman T."/>
            <person name="Karakaya E."/>
            <person name="Mustak H.K."/>
            <person name="Mustak I.B."/>
            <person name="Bilgin N."/>
            <person name="Duzler A."/>
            <person name="Sahin O."/>
            <person name="Guran O."/>
            <person name="Saticioglu I.B."/>
        </authorList>
    </citation>
    <scope>NUCLEOTIDE SEQUENCE [LARGE SCALE GENOMIC DNA]</scope>
    <source>
        <strain evidence="3">faydin-G24</strain>
    </source>
</reference>
<evidence type="ECO:0008006" key="4">
    <source>
        <dbReference type="Google" id="ProtNLM"/>
    </source>
</evidence>
<evidence type="ECO:0000313" key="2">
    <source>
        <dbReference type="EMBL" id="MBR8463130.1"/>
    </source>
</evidence>
<sequence>MALKQDLNEIKKEIGAEEQFLESVIKGERFFNKYKKVFIVAFIIAIIAIIGFYANKLVNQNRVEKANEAYSKLITNPNDTAALQILKEKAPSLYALYELKARLANGDTNGTKELLDLFIDPIIKQIIVAQDGENSEILSSYGAFIKGYELLKQDKIDEAKAEFAKIPLDSQLTNLVKNLQHYQGIK</sequence>
<keyword evidence="3" id="KW-1185">Reference proteome</keyword>
<gene>
    <name evidence="2" type="ORF">KDD93_00890</name>
</gene>
<keyword evidence="1" id="KW-0472">Membrane</keyword>
<keyword evidence="1" id="KW-0812">Transmembrane</keyword>
<dbReference type="RefSeq" id="WP_212140732.1">
    <property type="nucleotide sequence ID" value="NZ_JAGSSW010000001.1"/>
</dbReference>
<comment type="caution">
    <text evidence="2">The sequence shown here is derived from an EMBL/GenBank/DDBJ whole genome shotgun (WGS) entry which is preliminary data.</text>
</comment>
<proteinExistence type="predicted"/>
<name>A0ABS5HGJ8_9BACT</name>
<evidence type="ECO:0000313" key="3">
    <source>
        <dbReference type="Proteomes" id="UP000682951"/>
    </source>
</evidence>
<evidence type="ECO:0000256" key="1">
    <source>
        <dbReference type="SAM" id="Phobius"/>
    </source>
</evidence>